<accession>F2JM58</accession>
<dbReference type="InterPro" id="IPR025736">
    <property type="entry name" value="PucR_C-HTH_dom"/>
</dbReference>
<evidence type="ECO:0000259" key="1">
    <source>
        <dbReference type="Pfam" id="PF07905"/>
    </source>
</evidence>
<evidence type="ECO:0000313" key="3">
    <source>
        <dbReference type="EMBL" id="ADZ82269.1"/>
    </source>
</evidence>
<dbReference type="STRING" id="642492.Clole_0532"/>
<dbReference type="AlphaFoldDB" id="F2JM58"/>
<dbReference type="PANTHER" id="PTHR33744:SF1">
    <property type="entry name" value="DNA-BINDING TRANSCRIPTIONAL ACTIVATOR ADER"/>
    <property type="match status" value="1"/>
</dbReference>
<gene>
    <name evidence="3" type="ordered locus">Clole_0532</name>
</gene>
<dbReference type="InterPro" id="IPR012914">
    <property type="entry name" value="PucR_dom"/>
</dbReference>
<dbReference type="RefSeq" id="WP_013655570.1">
    <property type="nucleotide sequence ID" value="NC_015275.1"/>
</dbReference>
<protein>
    <submittedName>
        <fullName evidence="3">Transcriptional regulator, PucR family</fullName>
    </submittedName>
</protein>
<reference evidence="3 4" key="1">
    <citation type="journal article" date="2011" name="J. Bacteriol.">
        <title>Complete genome sequence of the cellulose-degrading bacterium Cellulosilyticum lentocellum.</title>
        <authorList>
            <consortium name="US DOE Joint Genome Institute"/>
            <person name="Miller D.A."/>
            <person name="Suen G."/>
            <person name="Bruce D."/>
            <person name="Copeland A."/>
            <person name="Cheng J.F."/>
            <person name="Detter C."/>
            <person name="Goodwin L.A."/>
            <person name="Han C.S."/>
            <person name="Hauser L.J."/>
            <person name="Land M.L."/>
            <person name="Lapidus A."/>
            <person name="Lucas S."/>
            <person name="Meincke L."/>
            <person name="Pitluck S."/>
            <person name="Tapia R."/>
            <person name="Teshima H."/>
            <person name="Woyke T."/>
            <person name="Fox B.G."/>
            <person name="Angert E.R."/>
            <person name="Currie C.R."/>
        </authorList>
    </citation>
    <scope>NUCLEOTIDE SEQUENCE [LARGE SCALE GENOMIC DNA]</scope>
    <source>
        <strain evidence="4">ATCC 49066 / DSM 5427 / NCIMB 11756 / RHM5</strain>
    </source>
</reference>
<dbReference type="EMBL" id="CP002582">
    <property type="protein sequence ID" value="ADZ82269.1"/>
    <property type="molecule type" value="Genomic_DNA"/>
</dbReference>
<dbReference type="InterPro" id="IPR051448">
    <property type="entry name" value="CdaR-like_regulators"/>
</dbReference>
<dbReference type="HOGENOM" id="CLU_017436_6_0_9"/>
<name>F2JM58_CELLD</name>
<dbReference type="Pfam" id="PF07905">
    <property type="entry name" value="PucR"/>
    <property type="match status" value="1"/>
</dbReference>
<dbReference type="eggNOG" id="COG2508">
    <property type="taxonomic scope" value="Bacteria"/>
</dbReference>
<evidence type="ECO:0000313" key="4">
    <source>
        <dbReference type="Proteomes" id="UP000008467"/>
    </source>
</evidence>
<evidence type="ECO:0000259" key="2">
    <source>
        <dbReference type="Pfam" id="PF13556"/>
    </source>
</evidence>
<dbReference type="InterPro" id="IPR042070">
    <property type="entry name" value="PucR_C-HTH_sf"/>
</dbReference>
<organism evidence="3 4">
    <name type="scientific">Cellulosilyticum lentocellum (strain ATCC 49066 / DSM 5427 / NCIMB 11756 / RHM5)</name>
    <name type="common">Clostridium lentocellum</name>
    <dbReference type="NCBI Taxonomy" id="642492"/>
    <lineage>
        <taxon>Bacteria</taxon>
        <taxon>Bacillati</taxon>
        <taxon>Bacillota</taxon>
        <taxon>Clostridia</taxon>
        <taxon>Lachnospirales</taxon>
        <taxon>Cellulosilyticaceae</taxon>
        <taxon>Cellulosilyticum</taxon>
    </lineage>
</organism>
<keyword evidence="4" id="KW-1185">Reference proteome</keyword>
<dbReference type="KEGG" id="cle:Clole_0532"/>
<proteinExistence type="predicted"/>
<sequence length="386" mass="45067">MAITVRKLFKNATILYQMKLIAGKQGLDRLVQWVHIIEDEDVSKFLHGQELIFTAGILNTGEEWFLNFAKKLYTVGTAAFVINIGPHTKEVPRSVIEFCDEVQMPLFTIPWQTRMVDMTRDFCHRIMKNDDVEMSMSTTIKNIIFGIGDLETQIIHMERYGYQREGRFSFVAISVVADSKEDGEVKIERLKRYAESIARSIHELYVAFSYNGDLILALVDYSVYEVENFIEKYLSITDKEVPKWQFYMGVSSNTRNIRNQQCNFNRALEALRMAKKQQRQEVYYDKLGVYKLLLSVEDKEVLRDFYKECVGKIEAYDKENQTDIMSFLKIYLENNGSPQLVSEKQYVHRNTVTNQLKKVAKITGLDPMDLEDRVKLYLGFYINDIL</sequence>
<dbReference type="Pfam" id="PF13556">
    <property type="entry name" value="HTH_30"/>
    <property type="match status" value="1"/>
</dbReference>
<feature type="domain" description="Purine catabolism PurC-like" evidence="1">
    <location>
        <begin position="15"/>
        <end position="126"/>
    </location>
</feature>
<dbReference type="PANTHER" id="PTHR33744">
    <property type="entry name" value="CARBOHYDRATE DIACID REGULATOR"/>
    <property type="match status" value="1"/>
</dbReference>
<dbReference type="Proteomes" id="UP000008467">
    <property type="component" value="Chromosome"/>
</dbReference>
<dbReference type="Gene3D" id="1.10.10.2840">
    <property type="entry name" value="PucR C-terminal helix-turn-helix domain"/>
    <property type="match status" value="1"/>
</dbReference>
<feature type="domain" description="PucR C-terminal helix-turn-helix" evidence="2">
    <location>
        <begin position="327"/>
        <end position="380"/>
    </location>
</feature>